<proteinExistence type="predicted"/>
<evidence type="ECO:0000313" key="1">
    <source>
        <dbReference type="EMBL" id="JAE09942.1"/>
    </source>
</evidence>
<reference evidence="1" key="2">
    <citation type="journal article" date="2015" name="Data Brief">
        <title>Shoot transcriptome of the giant reed, Arundo donax.</title>
        <authorList>
            <person name="Barrero R.A."/>
            <person name="Guerrero F.D."/>
            <person name="Moolhuijzen P."/>
            <person name="Goolsby J.A."/>
            <person name="Tidwell J."/>
            <person name="Bellgard S.E."/>
            <person name="Bellgard M.I."/>
        </authorList>
    </citation>
    <scope>NUCLEOTIDE SEQUENCE</scope>
    <source>
        <tissue evidence="1">Shoot tissue taken approximately 20 cm above the soil surface</tissue>
    </source>
</reference>
<reference evidence="1" key="1">
    <citation type="submission" date="2014-09" db="EMBL/GenBank/DDBJ databases">
        <authorList>
            <person name="Magalhaes I.L.F."/>
            <person name="Oliveira U."/>
            <person name="Santos F.R."/>
            <person name="Vidigal T.H.D.A."/>
            <person name="Brescovit A.D."/>
            <person name="Santos A.J."/>
        </authorList>
    </citation>
    <scope>NUCLEOTIDE SEQUENCE</scope>
    <source>
        <tissue evidence="1">Shoot tissue taken approximately 20 cm above the soil surface</tissue>
    </source>
</reference>
<protein>
    <submittedName>
        <fullName evidence="1">Uncharacterized protein</fullName>
    </submittedName>
</protein>
<dbReference type="EMBL" id="GBRH01187954">
    <property type="protein sequence ID" value="JAE09942.1"/>
    <property type="molecule type" value="Transcribed_RNA"/>
</dbReference>
<name>A0A0A9FC59_ARUDO</name>
<accession>A0A0A9FC59</accession>
<organism evidence="1">
    <name type="scientific">Arundo donax</name>
    <name type="common">Giant reed</name>
    <name type="synonym">Donax arundinaceus</name>
    <dbReference type="NCBI Taxonomy" id="35708"/>
    <lineage>
        <taxon>Eukaryota</taxon>
        <taxon>Viridiplantae</taxon>
        <taxon>Streptophyta</taxon>
        <taxon>Embryophyta</taxon>
        <taxon>Tracheophyta</taxon>
        <taxon>Spermatophyta</taxon>
        <taxon>Magnoliopsida</taxon>
        <taxon>Liliopsida</taxon>
        <taxon>Poales</taxon>
        <taxon>Poaceae</taxon>
        <taxon>PACMAD clade</taxon>
        <taxon>Arundinoideae</taxon>
        <taxon>Arundineae</taxon>
        <taxon>Arundo</taxon>
    </lineage>
</organism>
<sequence>MLSSYFGTTKRAFFIISVFMQ</sequence>
<dbReference type="AlphaFoldDB" id="A0A0A9FC59"/>